<dbReference type="EnsemblFungi" id="PTTG_04677-t43_1">
    <property type="protein sequence ID" value="PTTG_04677-t43_1-p1"/>
    <property type="gene ID" value="PTTG_04677"/>
</dbReference>
<sequence length="149" mass="16215">MSDNSSPLERSSHRMPFPNATTTASTLFIQFSPTPNVLPPQNDAATLIDNAIPPPYNTLPDPGPEPPNFVPRPIPGIIDLNHRPNTNPHFTTPIIPIIPPTPNVSDLLSGLRVNDGLDRDNTILSHAQSIANLQRPTYSAYLNWQGSLA</sequence>
<protein>
    <submittedName>
        <fullName evidence="2 3">Uncharacterized protein</fullName>
    </submittedName>
</protein>
<reference evidence="3" key="4">
    <citation type="submission" date="2025-05" db="UniProtKB">
        <authorList>
            <consortium name="EnsemblFungi"/>
        </authorList>
    </citation>
    <scope>IDENTIFICATION</scope>
    <source>
        <strain evidence="3">isolate 1-1 / race 1 (BBBD)</strain>
    </source>
</reference>
<dbReference type="Proteomes" id="UP000005240">
    <property type="component" value="Unassembled WGS sequence"/>
</dbReference>
<evidence type="ECO:0000313" key="3">
    <source>
        <dbReference type="EnsemblFungi" id="PTTG_04677-t43_1-p1"/>
    </source>
</evidence>
<evidence type="ECO:0000313" key="4">
    <source>
        <dbReference type="Proteomes" id="UP000005240"/>
    </source>
</evidence>
<reference evidence="2" key="1">
    <citation type="submission" date="2009-11" db="EMBL/GenBank/DDBJ databases">
        <authorList>
            <consortium name="The Broad Institute Genome Sequencing Platform"/>
            <person name="Ward D."/>
            <person name="Feldgarden M."/>
            <person name="Earl A."/>
            <person name="Young S.K."/>
            <person name="Zeng Q."/>
            <person name="Koehrsen M."/>
            <person name="Alvarado L."/>
            <person name="Berlin A."/>
            <person name="Bochicchio J."/>
            <person name="Borenstein D."/>
            <person name="Chapman S.B."/>
            <person name="Chen Z."/>
            <person name="Engels R."/>
            <person name="Freedman E."/>
            <person name="Gellesch M."/>
            <person name="Goldberg J."/>
            <person name="Griggs A."/>
            <person name="Gujja S."/>
            <person name="Heilman E."/>
            <person name="Heiman D."/>
            <person name="Hepburn T."/>
            <person name="Howarth C."/>
            <person name="Jen D."/>
            <person name="Larson L."/>
            <person name="Lewis B."/>
            <person name="Mehta T."/>
            <person name="Park D."/>
            <person name="Pearson M."/>
            <person name="Roberts A."/>
            <person name="Saif S."/>
            <person name="Shea T."/>
            <person name="Shenoy N."/>
            <person name="Sisk P."/>
            <person name="Stolte C."/>
            <person name="Sykes S."/>
            <person name="Thomson T."/>
            <person name="Walk T."/>
            <person name="White J."/>
            <person name="Yandava C."/>
            <person name="Izard J."/>
            <person name="Baranova O.V."/>
            <person name="Blanton J.M."/>
            <person name="Tanner A.C."/>
            <person name="Dewhirst F.E."/>
            <person name="Haas B."/>
            <person name="Nusbaum C."/>
            <person name="Birren B."/>
        </authorList>
    </citation>
    <scope>NUCLEOTIDE SEQUENCE [LARGE SCALE GENOMIC DNA]</scope>
    <source>
        <strain evidence="2">1-1 BBBD Race 1</strain>
    </source>
</reference>
<dbReference type="EMBL" id="ADAS02000155">
    <property type="protein sequence ID" value="OAV88771.1"/>
    <property type="molecule type" value="Genomic_DNA"/>
</dbReference>
<gene>
    <name evidence="2" type="ORF">PTTG_04677</name>
</gene>
<reference evidence="3 4" key="3">
    <citation type="journal article" date="2017" name="G3 (Bethesda)">
        <title>Comparative analysis highlights variable genome content of wheat rusts and divergence of the mating loci.</title>
        <authorList>
            <person name="Cuomo C.A."/>
            <person name="Bakkeren G."/>
            <person name="Khalil H.B."/>
            <person name="Panwar V."/>
            <person name="Joly D."/>
            <person name="Linning R."/>
            <person name="Sakthikumar S."/>
            <person name="Song X."/>
            <person name="Adiconis X."/>
            <person name="Fan L."/>
            <person name="Goldberg J.M."/>
            <person name="Levin J.Z."/>
            <person name="Young S."/>
            <person name="Zeng Q."/>
            <person name="Anikster Y."/>
            <person name="Bruce M."/>
            <person name="Wang M."/>
            <person name="Yin C."/>
            <person name="McCallum B."/>
            <person name="Szabo L.J."/>
            <person name="Hulbert S."/>
            <person name="Chen X."/>
            <person name="Fellers J.P."/>
        </authorList>
    </citation>
    <scope>NUCLEOTIDE SEQUENCE</scope>
    <source>
        <strain evidence="4">Isolate 1-1 / race 1 (BBBD)</strain>
        <strain evidence="3">isolate 1-1 / race 1 (BBBD)</strain>
    </source>
</reference>
<accession>A0A180G7Y3</accession>
<proteinExistence type="predicted"/>
<name>A0A180G7Y3_PUCT1</name>
<feature type="region of interest" description="Disordered" evidence="1">
    <location>
        <begin position="51"/>
        <end position="70"/>
    </location>
</feature>
<feature type="compositionally biased region" description="Pro residues" evidence="1">
    <location>
        <begin position="52"/>
        <end position="70"/>
    </location>
</feature>
<evidence type="ECO:0000256" key="1">
    <source>
        <dbReference type="SAM" id="MobiDB-lite"/>
    </source>
</evidence>
<keyword evidence="4" id="KW-1185">Reference proteome</keyword>
<organism evidence="2">
    <name type="scientific">Puccinia triticina (isolate 1-1 / race 1 (BBBD))</name>
    <name type="common">Brown leaf rust fungus</name>
    <dbReference type="NCBI Taxonomy" id="630390"/>
    <lineage>
        <taxon>Eukaryota</taxon>
        <taxon>Fungi</taxon>
        <taxon>Dikarya</taxon>
        <taxon>Basidiomycota</taxon>
        <taxon>Pucciniomycotina</taxon>
        <taxon>Pucciniomycetes</taxon>
        <taxon>Pucciniales</taxon>
        <taxon>Pucciniaceae</taxon>
        <taxon>Puccinia</taxon>
    </lineage>
</organism>
<reference evidence="2" key="2">
    <citation type="submission" date="2016-05" db="EMBL/GenBank/DDBJ databases">
        <title>Comparative analysis highlights variable genome content of wheat rusts and divergence of the mating loci.</title>
        <authorList>
            <person name="Cuomo C.A."/>
            <person name="Bakkeren G."/>
            <person name="Szabo L."/>
            <person name="Khalil H."/>
            <person name="Joly D."/>
            <person name="Goldberg J."/>
            <person name="Young S."/>
            <person name="Zeng Q."/>
            <person name="Fellers J."/>
        </authorList>
    </citation>
    <scope>NUCLEOTIDE SEQUENCE [LARGE SCALE GENOMIC DNA]</scope>
    <source>
        <strain evidence="2">1-1 BBBD Race 1</strain>
    </source>
</reference>
<dbReference type="AlphaFoldDB" id="A0A180G7Y3"/>
<dbReference type="VEuPathDB" id="FungiDB:PTTG_04677"/>
<evidence type="ECO:0000313" key="2">
    <source>
        <dbReference type="EMBL" id="OAV88771.1"/>
    </source>
</evidence>